<feature type="transmembrane region" description="Helical" evidence="5">
    <location>
        <begin position="62"/>
        <end position="84"/>
    </location>
</feature>
<evidence type="ECO:0000313" key="8">
    <source>
        <dbReference type="Proteomes" id="UP000445582"/>
    </source>
</evidence>
<keyword evidence="2 5" id="KW-0812">Transmembrane</keyword>
<dbReference type="RefSeq" id="WP_160674593.1">
    <property type="nucleotide sequence ID" value="NZ_WTYN01000001.1"/>
</dbReference>
<comment type="caution">
    <text evidence="7">The sequence shown here is derived from an EMBL/GenBank/DDBJ whole genome shotgun (WGS) entry which is preliminary data.</text>
</comment>
<keyword evidence="4 5" id="KW-0472">Membrane</keyword>
<evidence type="ECO:0000256" key="3">
    <source>
        <dbReference type="ARBA" id="ARBA00022989"/>
    </source>
</evidence>
<dbReference type="EMBL" id="WTYN01000001">
    <property type="protein sequence ID" value="MXO63255.1"/>
    <property type="molecule type" value="Genomic_DNA"/>
</dbReference>
<keyword evidence="8" id="KW-1185">Reference proteome</keyword>
<evidence type="ECO:0000256" key="2">
    <source>
        <dbReference type="ARBA" id="ARBA00022692"/>
    </source>
</evidence>
<evidence type="ECO:0000259" key="6">
    <source>
        <dbReference type="Pfam" id="PF04138"/>
    </source>
</evidence>
<feature type="domain" description="GtrA/DPMS transmembrane" evidence="6">
    <location>
        <begin position="11"/>
        <end position="117"/>
    </location>
</feature>
<evidence type="ECO:0000256" key="5">
    <source>
        <dbReference type="SAM" id="Phobius"/>
    </source>
</evidence>
<evidence type="ECO:0000256" key="1">
    <source>
        <dbReference type="ARBA" id="ARBA00004141"/>
    </source>
</evidence>
<accession>A0A844YIA1</accession>
<evidence type="ECO:0000313" key="7">
    <source>
        <dbReference type="EMBL" id="MXO63255.1"/>
    </source>
</evidence>
<dbReference type="Pfam" id="PF04138">
    <property type="entry name" value="GtrA_DPMS_TM"/>
    <property type="match status" value="1"/>
</dbReference>
<sequence>MLVRNTVSSSLSFVVSFVGLWALVTLADMNEVLAAAIGFTGAQMVHYALARGWIFPDSERRMATGFVIFLLNAGLGMAITLGLYAALLEWTSMNYLVARVLVSVFAGLAMFVSNATLNFRKV</sequence>
<dbReference type="AlphaFoldDB" id="A0A844YIA1"/>
<dbReference type="Proteomes" id="UP000445582">
    <property type="component" value="Unassembled WGS sequence"/>
</dbReference>
<organism evidence="7 8">
    <name type="scientific">Qipengyuania oceanensis</name>
    <dbReference type="NCBI Taxonomy" id="1463597"/>
    <lineage>
        <taxon>Bacteria</taxon>
        <taxon>Pseudomonadati</taxon>
        <taxon>Pseudomonadota</taxon>
        <taxon>Alphaproteobacteria</taxon>
        <taxon>Sphingomonadales</taxon>
        <taxon>Erythrobacteraceae</taxon>
        <taxon>Qipengyuania</taxon>
    </lineage>
</organism>
<proteinExistence type="predicted"/>
<name>A0A844YIA1_9SPHN</name>
<feature type="transmembrane region" description="Helical" evidence="5">
    <location>
        <begin position="32"/>
        <end position="50"/>
    </location>
</feature>
<dbReference type="InterPro" id="IPR007267">
    <property type="entry name" value="GtrA_DPMS_TM"/>
</dbReference>
<feature type="transmembrane region" description="Helical" evidence="5">
    <location>
        <begin position="7"/>
        <end position="26"/>
    </location>
</feature>
<protein>
    <submittedName>
        <fullName evidence="7">GtrA family protein</fullName>
    </submittedName>
</protein>
<keyword evidence="3 5" id="KW-1133">Transmembrane helix</keyword>
<dbReference type="GO" id="GO:0000271">
    <property type="term" value="P:polysaccharide biosynthetic process"/>
    <property type="evidence" value="ECO:0007669"/>
    <property type="project" value="InterPro"/>
</dbReference>
<reference evidence="7 8" key="1">
    <citation type="submission" date="2019-12" db="EMBL/GenBank/DDBJ databases">
        <title>Genomic-based taxomic classification of the family Erythrobacteraceae.</title>
        <authorList>
            <person name="Xu L."/>
        </authorList>
    </citation>
    <scope>NUCLEOTIDE SEQUENCE [LARGE SCALE GENOMIC DNA]</scope>
    <source>
        <strain evidence="7 8">MCCC 1A09965</strain>
    </source>
</reference>
<comment type="subcellular location">
    <subcellularLocation>
        <location evidence="1">Membrane</location>
        <topology evidence="1">Multi-pass membrane protein</topology>
    </subcellularLocation>
</comment>
<dbReference type="OrthoDB" id="7427070at2"/>
<dbReference type="GO" id="GO:0016020">
    <property type="term" value="C:membrane"/>
    <property type="evidence" value="ECO:0007669"/>
    <property type="project" value="UniProtKB-SubCell"/>
</dbReference>
<gene>
    <name evidence="7" type="ORF">GRI48_09550</name>
</gene>
<evidence type="ECO:0000256" key="4">
    <source>
        <dbReference type="ARBA" id="ARBA00023136"/>
    </source>
</evidence>
<feature type="transmembrane region" description="Helical" evidence="5">
    <location>
        <begin position="96"/>
        <end position="117"/>
    </location>
</feature>